<dbReference type="RefSeq" id="WP_264773642.1">
    <property type="nucleotide sequence ID" value="NZ_JAPDOG010000042.1"/>
</dbReference>
<keyword evidence="5 14" id="KW-0004">4Fe-4S</keyword>
<name>A0ABT3J9N7_9RHOB</name>
<dbReference type="Gene3D" id="1.10.10.920">
    <property type="match status" value="1"/>
</dbReference>
<gene>
    <name evidence="16" type="primary">hemN</name>
    <name evidence="16" type="ORF">OM960_23055</name>
</gene>
<evidence type="ECO:0000256" key="14">
    <source>
        <dbReference type="PIRNR" id="PIRNR000167"/>
    </source>
</evidence>
<evidence type="ECO:0000256" key="13">
    <source>
        <dbReference type="ARBA" id="ARBA00048321"/>
    </source>
</evidence>
<keyword evidence="9 14" id="KW-0560">Oxidoreductase</keyword>
<evidence type="ECO:0000256" key="1">
    <source>
        <dbReference type="ARBA" id="ARBA00004496"/>
    </source>
</evidence>
<proteinExistence type="inferred from homology"/>
<dbReference type="PANTHER" id="PTHR13932">
    <property type="entry name" value="COPROPORPHYRINIGEN III OXIDASE"/>
    <property type="match status" value="1"/>
</dbReference>
<dbReference type="SMART" id="SM00729">
    <property type="entry name" value="Elp3"/>
    <property type="match status" value="1"/>
</dbReference>
<evidence type="ECO:0000259" key="15">
    <source>
        <dbReference type="PROSITE" id="PS51918"/>
    </source>
</evidence>
<sequence length="451" mass="49360">MTQIDRLRALGLFDSRVPRYTSYPTAPVFTPQSGTGFQTQALAALDPAEPVSVYIHIPFCERLCWFCACRTQGTQTLSPVESYLGTLERELDLVRRVLPDGVRMGRMHWGGGTPTILPPEMIHRLAGAVKAVIPPADGWEFSVEIDPTMVDRAKIAALAGEGMNRASIGIQDFDPLVQAAIGRIQPYDVTRDCVEDLRDAGIASLNADLVYGLPHQDEARISATVDQVLRLAPDRVALFGYAHVPWVSKRQKLIDEAALPGDMARYRLSELAATRFRDAGYAAIGIDHFARPGDGLERAARSGRLRRNFQGYTDDTCGTLIGLGASSISRFAEGYVQNAPATAAYAQRIEAGQLAGTKGHVMSADDRLRGRAIEMLMCDFRLDRRELRARFGSLSATLDPTTALIEERFGDLVTLTDDALTILRDGHAVARIIASSYDAHVPEGVRYSRAT</sequence>
<dbReference type="SFLD" id="SFLDS00029">
    <property type="entry name" value="Radical_SAM"/>
    <property type="match status" value="1"/>
</dbReference>
<evidence type="ECO:0000256" key="5">
    <source>
        <dbReference type="ARBA" id="ARBA00022485"/>
    </source>
</evidence>
<evidence type="ECO:0000256" key="11">
    <source>
        <dbReference type="ARBA" id="ARBA00023014"/>
    </source>
</evidence>
<comment type="pathway">
    <text evidence="2 14">Porphyrin-containing compound metabolism; protoporphyrin-IX biosynthesis; protoporphyrinogen-IX from coproporphyrinogen-III (AdoMet route): step 1/1.</text>
</comment>
<evidence type="ECO:0000256" key="8">
    <source>
        <dbReference type="ARBA" id="ARBA00022723"/>
    </source>
</evidence>
<reference evidence="16 17" key="1">
    <citation type="submission" date="2022-10" db="EMBL/GenBank/DDBJ databases">
        <title>Defluviimonas sp. CAU 1641 isolated from mud.</title>
        <authorList>
            <person name="Kim W."/>
        </authorList>
    </citation>
    <scope>NUCLEOTIDE SEQUENCE [LARGE SCALE GENOMIC DNA]</scope>
    <source>
        <strain evidence="16 17">CAU 1641</strain>
    </source>
</reference>
<dbReference type="InterPro" id="IPR013785">
    <property type="entry name" value="Aldolase_TIM"/>
</dbReference>
<accession>A0ABT3J9N7</accession>
<dbReference type="PANTHER" id="PTHR13932:SF6">
    <property type="entry name" value="OXYGEN-INDEPENDENT COPROPORPHYRINOGEN III OXIDASE"/>
    <property type="match status" value="1"/>
</dbReference>
<evidence type="ECO:0000313" key="17">
    <source>
        <dbReference type="Proteomes" id="UP001207582"/>
    </source>
</evidence>
<dbReference type="GO" id="GO:0051989">
    <property type="term" value="F:coproporphyrinogen dehydrogenase activity"/>
    <property type="evidence" value="ECO:0007669"/>
    <property type="project" value="UniProtKB-EC"/>
</dbReference>
<keyword evidence="17" id="KW-1185">Reference proteome</keyword>
<dbReference type="SUPFAM" id="SSF102114">
    <property type="entry name" value="Radical SAM enzymes"/>
    <property type="match status" value="1"/>
</dbReference>
<evidence type="ECO:0000256" key="3">
    <source>
        <dbReference type="ARBA" id="ARBA00005493"/>
    </source>
</evidence>
<keyword evidence="6 14" id="KW-0963">Cytoplasm</keyword>
<comment type="subunit">
    <text evidence="4">Monomer.</text>
</comment>
<dbReference type="EC" id="1.3.98.3" evidence="14"/>
<evidence type="ECO:0000256" key="12">
    <source>
        <dbReference type="ARBA" id="ARBA00023244"/>
    </source>
</evidence>
<dbReference type="InterPro" id="IPR004558">
    <property type="entry name" value="Coprogen_oxidase_HemN"/>
</dbReference>
<comment type="subcellular location">
    <subcellularLocation>
        <location evidence="1 14">Cytoplasm</location>
    </subcellularLocation>
</comment>
<dbReference type="InterPro" id="IPR058240">
    <property type="entry name" value="rSAM_sf"/>
</dbReference>
<keyword evidence="8 14" id="KW-0479">Metal-binding</keyword>
<comment type="catalytic activity">
    <reaction evidence="13 14">
        <text>coproporphyrinogen III + 2 S-adenosyl-L-methionine = protoporphyrinogen IX + 2 5'-deoxyadenosine + 2 L-methionine + 2 CO2</text>
        <dbReference type="Rhea" id="RHEA:15425"/>
        <dbReference type="ChEBI" id="CHEBI:16526"/>
        <dbReference type="ChEBI" id="CHEBI:17319"/>
        <dbReference type="ChEBI" id="CHEBI:57307"/>
        <dbReference type="ChEBI" id="CHEBI:57309"/>
        <dbReference type="ChEBI" id="CHEBI:57844"/>
        <dbReference type="ChEBI" id="CHEBI:59789"/>
        <dbReference type="EC" id="1.3.98.3"/>
    </reaction>
</comment>
<dbReference type="Proteomes" id="UP001207582">
    <property type="component" value="Unassembled WGS sequence"/>
</dbReference>
<dbReference type="NCBIfam" id="TIGR00538">
    <property type="entry name" value="hemN"/>
    <property type="match status" value="1"/>
</dbReference>
<evidence type="ECO:0000256" key="2">
    <source>
        <dbReference type="ARBA" id="ARBA00004785"/>
    </source>
</evidence>
<evidence type="ECO:0000313" key="16">
    <source>
        <dbReference type="EMBL" id="MCW3784408.1"/>
    </source>
</evidence>
<evidence type="ECO:0000256" key="10">
    <source>
        <dbReference type="ARBA" id="ARBA00023004"/>
    </source>
</evidence>
<keyword evidence="10 14" id="KW-0408">Iron</keyword>
<dbReference type="PIRSF" id="PIRSF000167">
    <property type="entry name" value="HemN"/>
    <property type="match status" value="1"/>
</dbReference>
<protein>
    <recommendedName>
        <fullName evidence="14">Coproporphyrinogen-III oxidase</fullName>
        <ecNumber evidence="14">1.3.98.3</ecNumber>
    </recommendedName>
</protein>
<organism evidence="16 17">
    <name type="scientific">Defluviimonas salinarum</name>
    <dbReference type="NCBI Taxonomy" id="2992147"/>
    <lineage>
        <taxon>Bacteria</taxon>
        <taxon>Pseudomonadati</taxon>
        <taxon>Pseudomonadota</taxon>
        <taxon>Alphaproteobacteria</taxon>
        <taxon>Rhodobacterales</taxon>
        <taxon>Paracoccaceae</taxon>
        <taxon>Albidovulum</taxon>
    </lineage>
</organism>
<dbReference type="EMBL" id="JAPDOG010000042">
    <property type="protein sequence ID" value="MCW3784408.1"/>
    <property type="molecule type" value="Genomic_DNA"/>
</dbReference>
<dbReference type="InterPro" id="IPR006638">
    <property type="entry name" value="Elp3/MiaA/NifB-like_rSAM"/>
</dbReference>
<dbReference type="Gene3D" id="3.20.20.70">
    <property type="entry name" value="Aldolase class I"/>
    <property type="match status" value="1"/>
</dbReference>
<keyword evidence="7 14" id="KW-0949">S-adenosyl-L-methionine</keyword>
<dbReference type="InterPro" id="IPR007197">
    <property type="entry name" value="rSAM"/>
</dbReference>
<feature type="domain" description="Radical SAM core" evidence="15">
    <location>
        <begin position="45"/>
        <end position="282"/>
    </location>
</feature>
<dbReference type="InterPro" id="IPR034505">
    <property type="entry name" value="Coproporphyrinogen-III_oxidase"/>
</dbReference>
<dbReference type="Pfam" id="PF04055">
    <property type="entry name" value="Radical_SAM"/>
    <property type="match status" value="1"/>
</dbReference>
<keyword evidence="12 14" id="KW-0627">Porphyrin biosynthesis</keyword>
<dbReference type="PROSITE" id="PS51918">
    <property type="entry name" value="RADICAL_SAM"/>
    <property type="match status" value="1"/>
</dbReference>
<keyword evidence="11 14" id="KW-0411">Iron-sulfur</keyword>
<evidence type="ECO:0000256" key="6">
    <source>
        <dbReference type="ARBA" id="ARBA00022490"/>
    </source>
</evidence>
<comment type="caution">
    <text evidence="16">The sequence shown here is derived from an EMBL/GenBank/DDBJ whole genome shotgun (WGS) entry which is preliminary data.</text>
</comment>
<evidence type="ECO:0000256" key="9">
    <source>
        <dbReference type="ARBA" id="ARBA00023002"/>
    </source>
</evidence>
<evidence type="ECO:0000256" key="7">
    <source>
        <dbReference type="ARBA" id="ARBA00022691"/>
    </source>
</evidence>
<dbReference type="SFLD" id="SFLDG01065">
    <property type="entry name" value="anaerobic_coproporphyrinogen-I"/>
    <property type="match status" value="1"/>
</dbReference>
<comment type="similarity">
    <text evidence="3 14">Belongs to the anaerobic coproporphyrinogen-III oxidase family.</text>
</comment>
<comment type="cofactor">
    <cofactor evidence="14">
        <name>[4Fe-4S] cluster</name>
        <dbReference type="ChEBI" id="CHEBI:49883"/>
    </cofactor>
    <text evidence="14">Binds 1 [4Fe-4S] cluster. The cluster is coordinated with 3 cysteines and an exchangeable S-adenosyl-L-methionine.</text>
</comment>
<evidence type="ECO:0000256" key="4">
    <source>
        <dbReference type="ARBA" id="ARBA00011245"/>
    </source>
</evidence>